<dbReference type="EMBL" id="BLZR01000001">
    <property type="protein sequence ID" value="GFP76562.1"/>
    <property type="molecule type" value="Genomic_DNA"/>
</dbReference>
<keyword evidence="1" id="KW-1133">Transmembrane helix</keyword>
<keyword evidence="3" id="KW-1185">Reference proteome</keyword>
<reference evidence="2 3" key="1">
    <citation type="submission" date="2020-07" db="EMBL/GenBank/DDBJ databases">
        <title>A new beta-1,3-glucan-decomposing anaerobic bacterium isolated from anoxic soil subjected to biological soil disinfestation.</title>
        <authorList>
            <person name="Ueki A."/>
            <person name="Tonouchi A."/>
        </authorList>
    </citation>
    <scope>NUCLEOTIDE SEQUENCE [LARGE SCALE GENOMIC DNA]</scope>
    <source>
        <strain evidence="2 3">TW1</strain>
    </source>
</reference>
<evidence type="ECO:0000313" key="2">
    <source>
        <dbReference type="EMBL" id="GFP76562.1"/>
    </source>
</evidence>
<dbReference type="RefSeq" id="WP_183277981.1">
    <property type="nucleotide sequence ID" value="NZ_BLZR01000001.1"/>
</dbReference>
<name>A0A6V8SJ21_9CLOT</name>
<dbReference type="AlphaFoldDB" id="A0A6V8SJ21"/>
<organism evidence="2 3">
    <name type="scientific">Clostridium fungisolvens</name>
    <dbReference type="NCBI Taxonomy" id="1604897"/>
    <lineage>
        <taxon>Bacteria</taxon>
        <taxon>Bacillati</taxon>
        <taxon>Bacillota</taxon>
        <taxon>Clostridia</taxon>
        <taxon>Eubacteriales</taxon>
        <taxon>Clostridiaceae</taxon>
        <taxon>Clostridium</taxon>
    </lineage>
</organism>
<comment type="caution">
    <text evidence="2">The sequence shown here is derived from an EMBL/GenBank/DDBJ whole genome shotgun (WGS) entry which is preliminary data.</text>
</comment>
<gene>
    <name evidence="2" type="ORF">bsdtw1_02665</name>
</gene>
<accession>A0A6V8SJ21</accession>
<evidence type="ECO:0000313" key="3">
    <source>
        <dbReference type="Proteomes" id="UP000580568"/>
    </source>
</evidence>
<keyword evidence="1" id="KW-0472">Membrane</keyword>
<keyword evidence="1" id="KW-0812">Transmembrane</keyword>
<evidence type="ECO:0000256" key="1">
    <source>
        <dbReference type="SAM" id="Phobius"/>
    </source>
</evidence>
<dbReference type="Proteomes" id="UP000580568">
    <property type="component" value="Unassembled WGS sequence"/>
</dbReference>
<protein>
    <submittedName>
        <fullName evidence="2">Uncharacterized protein</fullName>
    </submittedName>
</protein>
<sequence length="189" mass="21906">MKINKISISVIIEWSIATVLLFICYKYSFLSYGSFSPLKAHELSERTYHYGPSKIIKEIDLGKQKIYLGRYKDWFSADTVRKELIKWYPGDGVGGYPIDSSKQVSYSWSGSSTKNNEMFMKVYGYVSDTKITTILIEGEDKISEPKYQLDESRMFLFNWNKDSNSRNTKYLVGLDKDGKVIYKEELVSI</sequence>
<feature type="transmembrane region" description="Helical" evidence="1">
    <location>
        <begin position="6"/>
        <end position="25"/>
    </location>
</feature>
<proteinExistence type="predicted"/>